<evidence type="ECO:0000313" key="2">
    <source>
        <dbReference type="EMBL" id="KAF9818483.1"/>
    </source>
</evidence>
<sequence length="485" mass="55716">MYTHLESKLAKTDRSNTNRLSSHGLIHSRSDTNIEIEASLRELLKESSRYHRYEDYNERVRVLLQQILIEHTGHSVLGSMSLRKKQPLYEALVLTQHGLGDLHVLIPAQIPEYQRALKIVNGWICNSLKYASPPSQGESRPDDFTTVWMRFSYLWFTFNPGARPFPPPGFYLVIVARRHILQNGISVDICVLLDYLDDICGSIVLTKRAKRLHGVLLPHSWLVRVIRSQYLYEDTEPPLVAYMNAMVGLLERLVNGENGDHLLYRRQRLSCGAQVNRMYGTFIARWYIIADTWDQLASTIWMYSAASSSLDSIVQLQTTTQTKTFKLPPHAHVRVVTCETLDEVPSFLAHGSSPMAISRACLPPFRSRPPDEKQILAAMVICRAYKRYRVIDDQQEKLKQAEVKKLDATYAKIAEARKLLEDVRRLKIDLQPEAVGHKECNLQCLSTHTLTFQHIVRRLPSTVTQQWQEDIDIGTRILENVFAEK</sequence>
<reference evidence="2" key="1">
    <citation type="submission" date="2020-11" db="EMBL/GenBank/DDBJ databases">
        <authorList>
            <person name="Koelle M."/>
            <person name="Horta M.A.C."/>
            <person name="Nowrousian M."/>
            <person name="Ohm R.A."/>
            <person name="Benz P."/>
            <person name="Pilgard A."/>
        </authorList>
    </citation>
    <scope>NUCLEOTIDE SEQUENCE</scope>
    <source>
        <strain evidence="2">FPRL280</strain>
    </source>
</reference>
<evidence type="ECO:0000313" key="3">
    <source>
        <dbReference type="Proteomes" id="UP000639403"/>
    </source>
</evidence>
<feature type="region of interest" description="Disordered" evidence="1">
    <location>
        <begin position="1"/>
        <end position="24"/>
    </location>
</feature>
<comment type="caution">
    <text evidence="2">The sequence shown here is derived from an EMBL/GenBank/DDBJ whole genome shotgun (WGS) entry which is preliminary data.</text>
</comment>
<gene>
    <name evidence="2" type="ORF">IEO21_02721</name>
</gene>
<organism evidence="2 3">
    <name type="scientific">Rhodonia placenta</name>
    <dbReference type="NCBI Taxonomy" id="104341"/>
    <lineage>
        <taxon>Eukaryota</taxon>
        <taxon>Fungi</taxon>
        <taxon>Dikarya</taxon>
        <taxon>Basidiomycota</taxon>
        <taxon>Agaricomycotina</taxon>
        <taxon>Agaricomycetes</taxon>
        <taxon>Polyporales</taxon>
        <taxon>Adustoporiaceae</taxon>
        <taxon>Rhodonia</taxon>
    </lineage>
</organism>
<evidence type="ECO:0000256" key="1">
    <source>
        <dbReference type="SAM" id="MobiDB-lite"/>
    </source>
</evidence>
<proteinExistence type="predicted"/>
<feature type="compositionally biased region" description="Basic and acidic residues" evidence="1">
    <location>
        <begin position="1"/>
        <end position="16"/>
    </location>
</feature>
<accession>A0A8H7P719</accession>
<name>A0A8H7P719_9APHY</name>
<reference evidence="2" key="2">
    <citation type="journal article" name="Front. Microbiol.">
        <title>Degradative Capacity of Two Strains of Rhodonia placenta: From Phenotype to Genotype.</title>
        <authorList>
            <person name="Kolle M."/>
            <person name="Horta M.A.C."/>
            <person name="Nowrousian M."/>
            <person name="Ohm R.A."/>
            <person name="Benz J.P."/>
            <person name="Pilgard A."/>
        </authorList>
    </citation>
    <scope>NUCLEOTIDE SEQUENCE</scope>
    <source>
        <strain evidence="2">FPRL280</strain>
    </source>
</reference>
<dbReference type="EMBL" id="JADOXO010000029">
    <property type="protein sequence ID" value="KAF9818483.1"/>
    <property type="molecule type" value="Genomic_DNA"/>
</dbReference>
<dbReference type="Proteomes" id="UP000639403">
    <property type="component" value="Unassembled WGS sequence"/>
</dbReference>
<protein>
    <submittedName>
        <fullName evidence="2">Uncharacterized protein</fullName>
    </submittedName>
</protein>
<dbReference type="AlphaFoldDB" id="A0A8H7P719"/>